<evidence type="ECO:0000313" key="1">
    <source>
        <dbReference type="EMBL" id="CAG8610514.1"/>
    </source>
</evidence>
<protein>
    <submittedName>
        <fullName evidence="1">3494_t:CDS:1</fullName>
    </submittedName>
</protein>
<keyword evidence="2" id="KW-1185">Reference proteome</keyword>
<sequence length="94" mass="11027">MPSSGIPNEVLENLCEKDHEAKRLKVEHNVINNSDRFDQKLTELWISLKSAKIKAKFLNLPNNILFFEKREALFVQDCYLDLAKIIFDKKSEDF</sequence>
<name>A0A9N9GIE3_9GLOM</name>
<gene>
    <name evidence="1" type="ORF">RFULGI_LOCUS6961</name>
</gene>
<evidence type="ECO:0000313" key="2">
    <source>
        <dbReference type="Proteomes" id="UP000789396"/>
    </source>
</evidence>
<accession>A0A9N9GIE3</accession>
<organism evidence="1 2">
    <name type="scientific">Racocetra fulgida</name>
    <dbReference type="NCBI Taxonomy" id="60492"/>
    <lineage>
        <taxon>Eukaryota</taxon>
        <taxon>Fungi</taxon>
        <taxon>Fungi incertae sedis</taxon>
        <taxon>Mucoromycota</taxon>
        <taxon>Glomeromycotina</taxon>
        <taxon>Glomeromycetes</taxon>
        <taxon>Diversisporales</taxon>
        <taxon>Gigasporaceae</taxon>
        <taxon>Racocetra</taxon>
    </lineage>
</organism>
<dbReference type="EMBL" id="CAJVPZ010009560">
    <property type="protein sequence ID" value="CAG8610514.1"/>
    <property type="molecule type" value="Genomic_DNA"/>
</dbReference>
<feature type="non-terminal residue" evidence="1">
    <location>
        <position position="94"/>
    </location>
</feature>
<dbReference type="Proteomes" id="UP000789396">
    <property type="component" value="Unassembled WGS sequence"/>
</dbReference>
<comment type="caution">
    <text evidence="1">The sequence shown here is derived from an EMBL/GenBank/DDBJ whole genome shotgun (WGS) entry which is preliminary data.</text>
</comment>
<dbReference type="AlphaFoldDB" id="A0A9N9GIE3"/>
<proteinExistence type="predicted"/>
<reference evidence="1" key="1">
    <citation type="submission" date="2021-06" db="EMBL/GenBank/DDBJ databases">
        <authorList>
            <person name="Kallberg Y."/>
            <person name="Tangrot J."/>
            <person name="Rosling A."/>
        </authorList>
    </citation>
    <scope>NUCLEOTIDE SEQUENCE</scope>
    <source>
        <strain evidence="1">IN212</strain>
    </source>
</reference>